<evidence type="ECO:0000313" key="1">
    <source>
        <dbReference type="EMBL" id="SBW11866.1"/>
    </source>
</evidence>
<organism evidence="1">
    <name type="scientific">uncultured Eubacteriales bacterium</name>
    <dbReference type="NCBI Taxonomy" id="172733"/>
    <lineage>
        <taxon>Bacteria</taxon>
        <taxon>Bacillati</taxon>
        <taxon>Bacillota</taxon>
        <taxon>Clostridia</taxon>
        <taxon>Eubacteriales</taxon>
        <taxon>environmental samples</taxon>
    </lineage>
</organism>
<gene>
    <name evidence="1" type="ORF">KL86CLO1_13417</name>
</gene>
<dbReference type="AlphaFoldDB" id="A0A212KJF4"/>
<name>A0A212KJF4_9FIRM</name>
<reference evidence="1" key="1">
    <citation type="submission" date="2016-04" db="EMBL/GenBank/DDBJ databases">
        <authorList>
            <person name="Evans L.H."/>
            <person name="Alamgir A."/>
            <person name="Owens N."/>
            <person name="Weber N.D."/>
            <person name="Virtaneva K."/>
            <person name="Barbian K."/>
            <person name="Babar A."/>
            <person name="Rosenke K."/>
        </authorList>
    </citation>
    <scope>NUCLEOTIDE SEQUENCE</scope>
    <source>
        <strain evidence="1">86</strain>
    </source>
</reference>
<sequence>MLSAILVGEAGAALRTAAGQDLTAIGSSHSLAEPVLLGTLTLFGLIGTNHCCTPPVRSSGAARRGTRPPQRPFTAAVDNHYAFTAKTDIGANGIIQDEQKPCQP</sequence>
<dbReference type="EMBL" id="FLUN01000001">
    <property type="protein sequence ID" value="SBW11866.1"/>
    <property type="molecule type" value="Genomic_DNA"/>
</dbReference>
<proteinExistence type="predicted"/>
<protein>
    <submittedName>
        <fullName evidence="1">Uncharacterized protein</fullName>
    </submittedName>
</protein>
<accession>A0A212KJF4</accession>